<organism evidence="1 2">
    <name type="scientific">Zalaria obscura</name>
    <dbReference type="NCBI Taxonomy" id="2024903"/>
    <lineage>
        <taxon>Eukaryota</taxon>
        <taxon>Fungi</taxon>
        <taxon>Dikarya</taxon>
        <taxon>Ascomycota</taxon>
        <taxon>Pezizomycotina</taxon>
        <taxon>Dothideomycetes</taxon>
        <taxon>Dothideomycetidae</taxon>
        <taxon>Dothideales</taxon>
        <taxon>Zalariaceae</taxon>
        <taxon>Zalaria</taxon>
    </lineage>
</organism>
<comment type="caution">
    <text evidence="1">The sequence shown here is derived from an EMBL/GenBank/DDBJ whole genome shotgun (WGS) entry which is preliminary data.</text>
</comment>
<dbReference type="EMBL" id="JAMKPW020000035">
    <property type="protein sequence ID" value="KAK8201396.1"/>
    <property type="molecule type" value="Genomic_DNA"/>
</dbReference>
<gene>
    <name evidence="1" type="ORF">M8818_005864</name>
</gene>
<sequence>MIYASISVLMWWWFPVKPIVAARLYSSVLSLQLSADFAPKMSRYDQTFMPSLRRAVGPTPLTATTLRCHKLGRLPTIGELSSNGSVTREAVDEAALAKLQSASDTYVVDRRGDPNNLTYGSLHRYSIPPYHRIGFGRVLGLSSSYRINSSASSESNLVLDNQTTRVRPERGLLKRQRDTRKLRLIRPGQGDSTSTPDESFIALGPSRKRKTIDDAESDDPYHTVLFADISGVLEVVPQTHDSRSIIEGFLCFFGMPPLHECDHYASSWRLDTCLRDTGPQDLKGLPNYRTTTSNLFSSAFADFPCQGMYKEFVQRALSTLVQLYALDESFAVYHFAYEYHLNPATAYTATRKLLKDRPSSLRLYNACALIEAGRGRGERANHIWRTAIGMSARKFMPDGDAGALFLWRNWIWNSLRTGDRKTALSQVLSIGSDPPDAALPEEDQSSAASLLRVRRVLRDGFHHSLYHGLHDEIALYAECLALLTYLTDNAQLESALRVFHRYSDHAETHASDSVARATNSPSLFGISHSSRPSRRPRPRHGRVFFNAVSAS</sequence>
<evidence type="ECO:0000313" key="1">
    <source>
        <dbReference type="EMBL" id="KAK8201396.1"/>
    </source>
</evidence>
<protein>
    <submittedName>
        <fullName evidence="1">Uncharacterized protein</fullName>
    </submittedName>
</protein>
<keyword evidence="2" id="KW-1185">Reference proteome</keyword>
<name>A0ACC3S8B6_9PEZI</name>
<reference evidence="1" key="1">
    <citation type="submission" date="2024-02" db="EMBL/GenBank/DDBJ databases">
        <title>Metagenome Assembled Genome of Zalaria obscura JY119.</title>
        <authorList>
            <person name="Vighnesh L."/>
            <person name="Jagadeeshwari U."/>
            <person name="Venkata Ramana C."/>
            <person name="Sasikala C."/>
        </authorList>
    </citation>
    <scope>NUCLEOTIDE SEQUENCE</scope>
    <source>
        <strain evidence="1">JY119</strain>
    </source>
</reference>
<proteinExistence type="predicted"/>
<accession>A0ACC3S8B6</accession>
<dbReference type="Proteomes" id="UP001320706">
    <property type="component" value="Unassembled WGS sequence"/>
</dbReference>
<evidence type="ECO:0000313" key="2">
    <source>
        <dbReference type="Proteomes" id="UP001320706"/>
    </source>
</evidence>